<evidence type="ECO:0000256" key="1">
    <source>
        <dbReference type="ARBA" id="ARBA00004514"/>
    </source>
</evidence>
<comment type="subcellular location">
    <subcellularLocation>
        <location evidence="1">Cytoplasm</location>
        <location evidence="1">Cytosol</location>
    </subcellularLocation>
    <subcellularLocation>
        <location evidence="2">Lysosome membrane</location>
    </subcellularLocation>
</comment>
<comment type="caution">
    <text evidence="7">The sequence shown here is derived from an EMBL/GenBank/DDBJ whole genome shotgun (WGS) entry which is preliminary data.</text>
</comment>
<dbReference type="InterPro" id="IPR039842">
    <property type="entry name" value="TBC1D7"/>
</dbReference>
<sequence length="434" mass="48803">MGTLPHYVCRGANEHKGGEERKTKKKFFKGEHTRGGMAVSSARESVTDLLSGREDVGTVSSSTMAQGSTTIKTGELGEDGGGDGVISDRSNALARVFEELLDAEVSMNPAKLREASRAGIPSLYRSTVYRYLLGITFVDHSREMSLERMQEKDFEQLLTAFGRIVASDGTGQRPSVKGRIMQPLASPRLHDSETIPLITRDESQFANGYRCSDRSFSVGYAAWIKFRANLRYLPRFVRNPERRQRMECAWQALHVTSSGATPDEVENLFELALVFESVHGTARNIYFSTSSLYYLLTHHGNVLQNAQCLQRMCGTFLMLFRATNFDLYRHFVAESVTAVEWLPGMLKTLLAGRLHEEDLLRLWDVYLADALEYLGFPLHPYVCLAILEEMTEVLLECEKSGIIERLRHLPRIEAGSIIQKAISLKESVFSKDLL</sequence>
<reference evidence="7 8" key="1">
    <citation type="journal article" date="2014" name="Genome Announc.">
        <title>Trypanosoma cruzi Clone Dm28c Draft Genome Sequence.</title>
        <authorList>
            <person name="Grisard E.C."/>
            <person name="Teixeira S.M."/>
            <person name="de Almeida L.G."/>
            <person name="Stoco P.H."/>
            <person name="Gerber A.L."/>
            <person name="Talavera-Lopez C."/>
            <person name="Lima O.C."/>
            <person name="Andersson B."/>
            <person name="de Vasconcelos A.T."/>
        </authorList>
    </citation>
    <scope>NUCLEOTIDE SEQUENCE [LARGE SCALE GENOMIC DNA]</scope>
    <source>
        <strain evidence="7 8">Dm28c</strain>
    </source>
</reference>
<dbReference type="GO" id="GO:0005096">
    <property type="term" value="F:GTPase activator activity"/>
    <property type="evidence" value="ECO:0007669"/>
    <property type="project" value="TreeGrafter"/>
</dbReference>
<dbReference type="PANTHER" id="PTHR13530">
    <property type="entry name" value="TBC1 DOMAIN FAMILY MEMBER 7"/>
    <property type="match status" value="1"/>
</dbReference>
<dbReference type="InterPro" id="IPR035969">
    <property type="entry name" value="Rab-GAP_TBC_sf"/>
</dbReference>
<dbReference type="EMBL" id="AYLP01000005">
    <property type="protein sequence ID" value="ESS70340.1"/>
    <property type="molecule type" value="Genomic_DNA"/>
</dbReference>
<organism evidence="7 8">
    <name type="scientific">Trypanosoma cruzi Dm28c</name>
    <dbReference type="NCBI Taxonomy" id="1416333"/>
    <lineage>
        <taxon>Eukaryota</taxon>
        <taxon>Discoba</taxon>
        <taxon>Euglenozoa</taxon>
        <taxon>Kinetoplastea</taxon>
        <taxon>Metakinetoplastina</taxon>
        <taxon>Trypanosomatida</taxon>
        <taxon>Trypanosomatidae</taxon>
        <taxon>Trypanosoma</taxon>
        <taxon>Schizotrypanum</taxon>
    </lineage>
</organism>
<comment type="function">
    <text evidence="5">Non-catalytic component of the TSC-TBC complex, a multiprotein complex that acts as a negative regulator of the canonical mTORC1 complex, an evolutionarily conserved central nutrient sensor that stimulates anabolic reactions and macromolecule biosynthesis to promote cellular biomass generation and growth. The TSC-TBC complex acts as a GTPase-activating protein (GAP) for the small GTPase RHEB, a direct activator of the protein kinase activity of mTORC1. In absence of nutrients, the TSC-TBC complex inhibits mTORC1, thereby preventing phosphorylation of ribosomal protein S6 kinase (RPS6KB1 and RPS6KB2) and EIF4EBP1 (4E-BP1) by the mTORC1 signaling. The TSC-TBC complex is inactivated in response to nutrients, relieving inhibition of mTORC1.</text>
</comment>
<dbReference type="GO" id="GO:0005829">
    <property type="term" value="C:cytosol"/>
    <property type="evidence" value="ECO:0007669"/>
    <property type="project" value="UniProtKB-SubCell"/>
</dbReference>
<dbReference type="OrthoDB" id="27140at2759"/>
<keyword evidence="4" id="KW-0458">Lysosome</keyword>
<accession>V5BAM9</accession>
<dbReference type="VEuPathDB" id="TriTrypDB:TCDM_00792"/>
<dbReference type="SUPFAM" id="SSF47923">
    <property type="entry name" value="Ypt/Rab-GAP domain of gyp1p"/>
    <property type="match status" value="2"/>
</dbReference>
<evidence type="ECO:0000256" key="4">
    <source>
        <dbReference type="ARBA" id="ARBA00023228"/>
    </source>
</evidence>
<dbReference type="Gene3D" id="1.10.472.80">
    <property type="entry name" value="Ypt/Rab-GAP domain of gyp1p, domain 3"/>
    <property type="match status" value="1"/>
</dbReference>
<dbReference type="PANTHER" id="PTHR13530:SF3">
    <property type="entry name" value="TBC1 DOMAIN FAMILY MEMBER 7"/>
    <property type="match status" value="1"/>
</dbReference>
<dbReference type="InterPro" id="IPR000195">
    <property type="entry name" value="Rab-GAP-TBC_dom"/>
</dbReference>
<dbReference type="GO" id="GO:0005765">
    <property type="term" value="C:lysosomal membrane"/>
    <property type="evidence" value="ECO:0007669"/>
    <property type="project" value="UniProtKB-SubCell"/>
</dbReference>
<evidence type="ECO:0000259" key="6">
    <source>
        <dbReference type="Pfam" id="PF00566"/>
    </source>
</evidence>
<evidence type="ECO:0000256" key="2">
    <source>
        <dbReference type="ARBA" id="ARBA00004656"/>
    </source>
</evidence>
<feature type="domain" description="Rab-GAP TBC" evidence="6">
    <location>
        <begin position="278"/>
        <end position="394"/>
    </location>
</feature>
<gene>
    <name evidence="7" type="ORF">TCDM_00792</name>
</gene>
<evidence type="ECO:0000256" key="5">
    <source>
        <dbReference type="ARBA" id="ARBA00046045"/>
    </source>
</evidence>
<dbReference type="GO" id="GO:0032007">
    <property type="term" value="P:negative regulation of TOR signaling"/>
    <property type="evidence" value="ECO:0007669"/>
    <property type="project" value="TreeGrafter"/>
</dbReference>
<evidence type="ECO:0000256" key="3">
    <source>
        <dbReference type="ARBA" id="ARBA00015455"/>
    </source>
</evidence>
<dbReference type="Proteomes" id="UP000017861">
    <property type="component" value="Unassembled WGS sequence"/>
</dbReference>
<evidence type="ECO:0000313" key="7">
    <source>
        <dbReference type="EMBL" id="ESS70340.1"/>
    </source>
</evidence>
<name>V5BAM9_TRYCR</name>
<proteinExistence type="predicted"/>
<dbReference type="AlphaFoldDB" id="V5BAM9"/>
<evidence type="ECO:0000313" key="8">
    <source>
        <dbReference type="Proteomes" id="UP000017861"/>
    </source>
</evidence>
<dbReference type="Pfam" id="PF00566">
    <property type="entry name" value="RabGAP-TBC"/>
    <property type="match status" value="1"/>
</dbReference>
<protein>
    <recommendedName>
        <fullName evidence="3">TBC1 domain family member 7</fullName>
    </recommendedName>
</protein>